<feature type="region of interest" description="Disordered" evidence="1">
    <location>
        <begin position="20"/>
        <end position="41"/>
    </location>
</feature>
<evidence type="ECO:0000313" key="2">
    <source>
        <dbReference type="EMBL" id="MDI3406959.1"/>
    </source>
</evidence>
<keyword evidence="3" id="KW-1185">Reference proteome</keyword>
<protein>
    <submittedName>
        <fullName evidence="2">Uncharacterized protein</fullName>
    </submittedName>
</protein>
<accession>A0ABT6SGD2</accession>
<dbReference type="Proteomes" id="UP001223978">
    <property type="component" value="Unassembled WGS sequence"/>
</dbReference>
<evidence type="ECO:0000256" key="1">
    <source>
        <dbReference type="SAM" id="MobiDB-lite"/>
    </source>
</evidence>
<dbReference type="EMBL" id="JASCIQ010000027">
    <property type="protein sequence ID" value="MDI3406959.1"/>
    <property type="molecule type" value="Genomic_DNA"/>
</dbReference>
<name>A0ABT6SGD2_9ACTN</name>
<proteinExistence type="predicted"/>
<reference evidence="2 3" key="1">
    <citation type="submission" date="2023-05" db="EMBL/GenBank/DDBJ databases">
        <title>Draft genome sequence of Streptomyces sp. B-S-A6 isolated from a cave soil in Thailand.</title>
        <authorList>
            <person name="Chamroensaksri N."/>
            <person name="Muangham S."/>
        </authorList>
    </citation>
    <scope>NUCLEOTIDE SEQUENCE [LARGE SCALE GENOMIC DNA]</scope>
    <source>
        <strain evidence="2 3">B-S-A6</strain>
    </source>
</reference>
<sequence>MDDLALRRELLMQLGELTQARNIAGGEGGPPGASRPPELLP</sequence>
<comment type="caution">
    <text evidence="2">The sequence shown here is derived from an EMBL/GenBank/DDBJ whole genome shotgun (WGS) entry which is preliminary data.</text>
</comment>
<gene>
    <name evidence="2" type="ORF">QIS96_24490</name>
</gene>
<evidence type="ECO:0000313" key="3">
    <source>
        <dbReference type="Proteomes" id="UP001223978"/>
    </source>
</evidence>
<dbReference type="RefSeq" id="WP_282544883.1">
    <property type="nucleotide sequence ID" value="NZ_JASCIQ010000027.1"/>
</dbReference>
<organism evidence="2 3">
    <name type="scientific">Streptomyces cavernicola</name>
    <dbReference type="NCBI Taxonomy" id="3043613"/>
    <lineage>
        <taxon>Bacteria</taxon>
        <taxon>Bacillati</taxon>
        <taxon>Actinomycetota</taxon>
        <taxon>Actinomycetes</taxon>
        <taxon>Kitasatosporales</taxon>
        <taxon>Streptomycetaceae</taxon>
        <taxon>Streptomyces</taxon>
    </lineage>
</organism>